<dbReference type="GO" id="GO:0047631">
    <property type="term" value="F:ADP-ribose diphosphatase activity"/>
    <property type="evidence" value="ECO:0007669"/>
    <property type="project" value="InterPro"/>
</dbReference>
<protein>
    <recommendedName>
        <fullName evidence="2">Nudix hydrolase domain-containing protein</fullName>
    </recommendedName>
</protein>
<sequence>MEITAGIKPTLENTGSESPKGHIKARTEKPDTYPERAPVSDGVSWETIDKSKYHPPYFVDNRVLANDRTKDPKNKKLWADPEDISLLEDKKFLSYEGEVRLDEKGRPLNPRGPTGIEGRGELGRWGANKAADPIVFRTNEDGFMEMITIKRKDTGEWAIPGGMVDEGERVTATLKRELGEETSANLDFEDAQPIYQGYVDDPRNTDNAWMETDAFYLYLPEGTKTNLQAGDDASDSKWMVLNEESVNSLYASHADLVQRAIRSWQEKTGFVVDKEGNIKKSAEGEIVSQITEARANGNNSNPDDVLEEIVSSGAEILSASEPTIESSSEQLQSYLVTEAKSALGQPTFNTRNELMGKAVGLESSLLAAKSIGKPEVADKLRGVFTQAAEESGKTFAGAFDETGKKMEDKNGEYDTAMKAAGEVALQHLPDALKVAGINVDIQKVLRDATFNDVLRVTAKELGQPEPVGIDPDQVRQTLHSMVPNNEYGVEHIDTMPFDENTPLSEQEQKALDVAVRLANATWKVGQVHRAAWEGNDGRINPDVREVFNPFDLLKKTQFDRVIQEGRQPQEALTRVGFEIYKDVAQLKPLVAQPQPGPAR</sequence>
<dbReference type="Proteomes" id="UP000176902">
    <property type="component" value="Unassembled WGS sequence"/>
</dbReference>
<feature type="region of interest" description="Disordered" evidence="1">
    <location>
        <begin position="104"/>
        <end position="124"/>
    </location>
</feature>
<dbReference type="STRING" id="1797768.A3C59_04395"/>
<evidence type="ECO:0000313" key="3">
    <source>
        <dbReference type="EMBL" id="OGE32834.1"/>
    </source>
</evidence>
<accession>A0A1F5JW67</accession>
<proteinExistence type="predicted"/>
<dbReference type="PROSITE" id="PS51462">
    <property type="entry name" value="NUDIX"/>
    <property type="match status" value="1"/>
</dbReference>
<dbReference type="Pfam" id="PF00293">
    <property type="entry name" value="NUDIX"/>
    <property type="match status" value="1"/>
</dbReference>
<dbReference type="InterPro" id="IPR039989">
    <property type="entry name" value="NUDT9"/>
</dbReference>
<dbReference type="PANTHER" id="PTHR13030:SF8">
    <property type="entry name" value="ADP-RIBOSE PYROPHOSPHATASE, MITOCHONDRIAL"/>
    <property type="match status" value="1"/>
</dbReference>
<dbReference type="PANTHER" id="PTHR13030">
    <property type="entry name" value="NUDIX HYDROLASE"/>
    <property type="match status" value="1"/>
</dbReference>
<dbReference type="SUPFAM" id="SSF55811">
    <property type="entry name" value="Nudix"/>
    <property type="match status" value="1"/>
</dbReference>
<gene>
    <name evidence="3" type="ORF">A3C59_04395</name>
</gene>
<dbReference type="Pfam" id="PF25969">
    <property type="entry name" value="NUDT9_N"/>
    <property type="match status" value="1"/>
</dbReference>
<feature type="domain" description="Nudix hydrolase" evidence="2">
    <location>
        <begin position="126"/>
        <end position="263"/>
    </location>
</feature>
<feature type="compositionally biased region" description="Basic and acidic residues" evidence="1">
    <location>
        <begin position="25"/>
        <end position="34"/>
    </location>
</feature>
<name>A0A1F5JW67_9BACT</name>
<dbReference type="EMBL" id="MFCV01000020">
    <property type="protein sequence ID" value="OGE32834.1"/>
    <property type="molecule type" value="Genomic_DNA"/>
</dbReference>
<evidence type="ECO:0000256" key="1">
    <source>
        <dbReference type="SAM" id="MobiDB-lite"/>
    </source>
</evidence>
<dbReference type="AlphaFoldDB" id="A0A1F5JW67"/>
<dbReference type="InterPro" id="IPR000086">
    <property type="entry name" value="NUDIX_hydrolase_dom"/>
</dbReference>
<dbReference type="InterPro" id="IPR015797">
    <property type="entry name" value="NUDIX_hydrolase-like_dom_sf"/>
</dbReference>
<organism evidence="3 4">
    <name type="scientific">Candidatus Daviesbacteria bacterium RIFCSPHIGHO2_02_FULL_36_13</name>
    <dbReference type="NCBI Taxonomy" id="1797768"/>
    <lineage>
        <taxon>Bacteria</taxon>
        <taxon>Candidatus Daviesiibacteriota</taxon>
    </lineage>
</organism>
<comment type="caution">
    <text evidence="3">The sequence shown here is derived from an EMBL/GenBank/DDBJ whole genome shotgun (WGS) entry which is preliminary data.</text>
</comment>
<dbReference type="CDD" id="cd03670">
    <property type="entry name" value="NUDIX_ADPRase_Nudt9"/>
    <property type="match status" value="1"/>
</dbReference>
<evidence type="ECO:0000259" key="2">
    <source>
        <dbReference type="PROSITE" id="PS51462"/>
    </source>
</evidence>
<reference evidence="3 4" key="1">
    <citation type="journal article" date="2016" name="Nat. Commun.">
        <title>Thousands of microbial genomes shed light on interconnected biogeochemical processes in an aquifer system.</title>
        <authorList>
            <person name="Anantharaman K."/>
            <person name="Brown C.T."/>
            <person name="Hug L.A."/>
            <person name="Sharon I."/>
            <person name="Castelle C.J."/>
            <person name="Probst A.J."/>
            <person name="Thomas B.C."/>
            <person name="Singh A."/>
            <person name="Wilkins M.J."/>
            <person name="Karaoz U."/>
            <person name="Brodie E.L."/>
            <person name="Williams K.H."/>
            <person name="Hubbard S.S."/>
            <person name="Banfield J.F."/>
        </authorList>
    </citation>
    <scope>NUCLEOTIDE SEQUENCE [LARGE SCALE GENOMIC DNA]</scope>
</reference>
<evidence type="ECO:0000313" key="4">
    <source>
        <dbReference type="Proteomes" id="UP000176902"/>
    </source>
</evidence>
<feature type="region of interest" description="Disordered" evidence="1">
    <location>
        <begin position="1"/>
        <end position="41"/>
    </location>
</feature>
<dbReference type="Gene3D" id="3.90.79.10">
    <property type="entry name" value="Nucleoside Triphosphate Pyrophosphohydrolase"/>
    <property type="match status" value="1"/>
</dbReference>